<evidence type="ECO:0000313" key="2">
    <source>
        <dbReference type="Proteomes" id="UP000467130"/>
    </source>
</evidence>
<gene>
    <name evidence="1" type="ORF">MSTO_46540</name>
</gene>
<evidence type="ECO:0000313" key="1">
    <source>
        <dbReference type="EMBL" id="BBY24449.1"/>
    </source>
</evidence>
<dbReference type="AlphaFoldDB" id="A0A7I7QDU7"/>
<accession>A0A7I7QDU7</accession>
<protein>
    <submittedName>
        <fullName evidence="1">Uncharacterized protein</fullName>
    </submittedName>
</protein>
<dbReference type="Proteomes" id="UP000467130">
    <property type="component" value="Chromosome"/>
</dbReference>
<keyword evidence="2" id="KW-1185">Reference proteome</keyword>
<organism evidence="1 2">
    <name type="scientific">Mycobacterium stomatepiae</name>
    <dbReference type="NCBI Taxonomy" id="470076"/>
    <lineage>
        <taxon>Bacteria</taxon>
        <taxon>Bacillati</taxon>
        <taxon>Actinomycetota</taxon>
        <taxon>Actinomycetes</taxon>
        <taxon>Mycobacteriales</taxon>
        <taxon>Mycobacteriaceae</taxon>
        <taxon>Mycobacterium</taxon>
        <taxon>Mycobacterium simiae complex</taxon>
    </lineage>
</organism>
<reference evidence="1 2" key="1">
    <citation type="journal article" date="2019" name="Emerg. Microbes Infect.">
        <title>Comprehensive subspecies identification of 175 nontuberculous mycobacteria species based on 7547 genomic profiles.</title>
        <authorList>
            <person name="Matsumoto Y."/>
            <person name="Kinjo T."/>
            <person name="Motooka D."/>
            <person name="Nabeya D."/>
            <person name="Jung N."/>
            <person name="Uechi K."/>
            <person name="Horii T."/>
            <person name="Iida T."/>
            <person name="Fujita J."/>
            <person name="Nakamura S."/>
        </authorList>
    </citation>
    <scope>NUCLEOTIDE SEQUENCE [LARGE SCALE GENOMIC DNA]</scope>
    <source>
        <strain evidence="1 2">JCM 17783</strain>
    </source>
</reference>
<dbReference type="EMBL" id="AP022587">
    <property type="protein sequence ID" value="BBY24449.1"/>
    <property type="molecule type" value="Genomic_DNA"/>
</dbReference>
<dbReference type="KEGG" id="msto:MSTO_46540"/>
<name>A0A7I7QDU7_9MYCO</name>
<proteinExistence type="predicted"/>
<sequence>MIATADTAAITLISTLRIRILWRRPARRAAGDCGPDNLVAGLTVATKDTHKGQVARYRKVAWPPTRRGFMNQGDAIPTS</sequence>